<evidence type="ECO:0000313" key="4">
    <source>
        <dbReference type="Proteomes" id="UP000006765"/>
    </source>
</evidence>
<dbReference type="Proteomes" id="UP000006765">
    <property type="component" value="Unassembled WGS sequence"/>
</dbReference>
<comment type="caution">
    <text evidence="3">The sequence shown here is derived from an EMBL/GenBank/DDBJ whole genome shotgun (WGS) entry which is preliminary data.</text>
</comment>
<accession>K2HBE1</accession>
<evidence type="ECO:0000256" key="2">
    <source>
        <dbReference type="SAM" id="SignalP"/>
    </source>
</evidence>
<protein>
    <recommendedName>
        <fullName evidence="5">PEP-CTERM protein-sorting domain-containing protein</fullName>
    </recommendedName>
</protein>
<feature type="signal peptide" evidence="2">
    <location>
        <begin position="1"/>
        <end position="21"/>
    </location>
</feature>
<sequence length="167" mass="16609">MQTMKIAALALAMTAPMGASAATTVFEATGLGLFDGMFGDFFDVDGDDVDVGVTVETDGTSLTSATLLVSDASGVLLESGDAFDAMLSGGTASLSFRNLTGSSASLFGGDTARVIFGFDPGQVAGGTLDPVSVQVTATDLAAIPVPASLPLLAAGIGGLALLRRRRG</sequence>
<keyword evidence="4" id="KW-1185">Reference proteome</keyword>
<evidence type="ECO:0008006" key="5">
    <source>
        <dbReference type="Google" id="ProtNLM"/>
    </source>
</evidence>
<organism evidence="3 4">
    <name type="scientific">Oceaniovalibus guishaninsula JLT2003</name>
    <dbReference type="NCBI Taxonomy" id="1231392"/>
    <lineage>
        <taxon>Bacteria</taxon>
        <taxon>Pseudomonadati</taxon>
        <taxon>Pseudomonadota</taxon>
        <taxon>Alphaproteobacteria</taxon>
        <taxon>Rhodobacterales</taxon>
        <taxon>Roseobacteraceae</taxon>
        <taxon>Oceaniovalibus</taxon>
    </lineage>
</organism>
<evidence type="ECO:0000256" key="1">
    <source>
        <dbReference type="SAM" id="Phobius"/>
    </source>
</evidence>
<proteinExistence type="predicted"/>
<name>K2HBE1_9RHOB</name>
<evidence type="ECO:0000313" key="3">
    <source>
        <dbReference type="EMBL" id="EKE43947.1"/>
    </source>
</evidence>
<gene>
    <name evidence="3" type="ORF">OCGS_1928</name>
</gene>
<dbReference type="AlphaFoldDB" id="K2HBE1"/>
<reference evidence="3 4" key="1">
    <citation type="journal article" date="2012" name="J. Bacteriol.">
        <title>Draft Genome Sequence of Oceaniovalibus guishaninsula JLT2003T.</title>
        <authorList>
            <person name="Tang K."/>
            <person name="Liu K."/>
            <person name="Jiao N."/>
        </authorList>
    </citation>
    <scope>NUCLEOTIDE SEQUENCE [LARGE SCALE GENOMIC DNA]</scope>
    <source>
        <strain evidence="3 4">JLT2003</strain>
    </source>
</reference>
<dbReference type="NCBIfam" id="TIGR02595">
    <property type="entry name" value="PEP_CTERM"/>
    <property type="match status" value="1"/>
</dbReference>
<dbReference type="InterPro" id="IPR013424">
    <property type="entry name" value="Ice-binding_C"/>
</dbReference>
<dbReference type="EMBL" id="AMGO01000046">
    <property type="protein sequence ID" value="EKE43947.1"/>
    <property type="molecule type" value="Genomic_DNA"/>
</dbReference>
<feature type="chain" id="PRO_5003858551" description="PEP-CTERM protein-sorting domain-containing protein" evidence="2">
    <location>
        <begin position="22"/>
        <end position="167"/>
    </location>
</feature>
<dbReference type="NCBIfam" id="TIGR03370">
    <property type="entry name" value="VPLPA-CTERM"/>
    <property type="match status" value="1"/>
</dbReference>
<dbReference type="InterPro" id="IPR022472">
    <property type="entry name" value="VPLPA-CTERM"/>
</dbReference>
<keyword evidence="2" id="KW-0732">Signal</keyword>
<keyword evidence="1" id="KW-0472">Membrane</keyword>
<dbReference type="RefSeq" id="WP_007427080.1">
    <property type="nucleotide sequence ID" value="NZ_AMGO01000046.1"/>
</dbReference>
<feature type="transmembrane region" description="Helical" evidence="1">
    <location>
        <begin position="140"/>
        <end position="162"/>
    </location>
</feature>
<dbReference type="PATRIC" id="fig|1231392.3.peg.1938"/>
<keyword evidence="1" id="KW-1133">Transmembrane helix</keyword>
<dbReference type="STRING" id="1231392.OCGS_1928"/>
<keyword evidence="1" id="KW-0812">Transmembrane</keyword>